<evidence type="ECO:0000256" key="10">
    <source>
        <dbReference type="RuleBase" id="RU910715"/>
    </source>
</evidence>
<accession>A0A9J6BAR1</accession>
<dbReference type="PANTHER" id="PTHR10791:SF30">
    <property type="entry name" value="SUGAR TRANSPORTER SWEET1"/>
    <property type="match status" value="1"/>
</dbReference>
<dbReference type="Pfam" id="PF03083">
    <property type="entry name" value="MtN3_slv"/>
    <property type="match status" value="1"/>
</dbReference>
<comment type="caution">
    <text evidence="11">The sequence shown here is derived from an EMBL/GenBank/DDBJ whole genome shotgun (WGS) entry which is preliminary data.</text>
</comment>
<feature type="transmembrane region" description="Helical" evidence="10">
    <location>
        <begin position="140"/>
        <end position="160"/>
    </location>
</feature>
<keyword evidence="5 10" id="KW-0762">Sugar transport</keyword>
<evidence type="ECO:0000256" key="2">
    <source>
        <dbReference type="ARBA" id="ARBA00007809"/>
    </source>
</evidence>
<organism evidence="11 12">
    <name type="scientific">Polypedilum vanderplanki</name>
    <name type="common">Sleeping chironomid midge</name>
    <dbReference type="NCBI Taxonomy" id="319348"/>
    <lineage>
        <taxon>Eukaryota</taxon>
        <taxon>Metazoa</taxon>
        <taxon>Ecdysozoa</taxon>
        <taxon>Arthropoda</taxon>
        <taxon>Hexapoda</taxon>
        <taxon>Insecta</taxon>
        <taxon>Pterygota</taxon>
        <taxon>Neoptera</taxon>
        <taxon>Endopterygota</taxon>
        <taxon>Diptera</taxon>
        <taxon>Nematocera</taxon>
        <taxon>Chironomoidea</taxon>
        <taxon>Chironomidae</taxon>
        <taxon>Chironominae</taxon>
        <taxon>Polypedilum</taxon>
        <taxon>Polypedilum</taxon>
    </lineage>
</organism>
<name>A0A9J6BAR1_POLVA</name>
<feature type="transmembrane region" description="Helical" evidence="10">
    <location>
        <begin position="80"/>
        <end position="98"/>
    </location>
</feature>
<keyword evidence="6 10" id="KW-0812">Transmembrane</keyword>
<gene>
    <name evidence="11" type="ORF">PVAND_014687</name>
</gene>
<dbReference type="GO" id="GO:0005886">
    <property type="term" value="C:plasma membrane"/>
    <property type="evidence" value="ECO:0007669"/>
    <property type="project" value="UniProtKB-SubCell"/>
</dbReference>
<reference evidence="11" key="1">
    <citation type="submission" date="2021-03" db="EMBL/GenBank/DDBJ databases">
        <title>Chromosome level genome of the anhydrobiotic midge Polypedilum vanderplanki.</title>
        <authorList>
            <person name="Yoshida Y."/>
            <person name="Kikawada T."/>
            <person name="Gusev O."/>
        </authorList>
    </citation>
    <scope>NUCLEOTIDE SEQUENCE</scope>
    <source>
        <strain evidence="11">NIAS01</strain>
        <tissue evidence="11">Whole body or cell culture</tissue>
    </source>
</reference>
<feature type="transmembrane region" description="Helical" evidence="10">
    <location>
        <begin position="105"/>
        <end position="125"/>
    </location>
</feature>
<evidence type="ECO:0000256" key="4">
    <source>
        <dbReference type="ARBA" id="ARBA00022475"/>
    </source>
</evidence>
<dbReference type="AlphaFoldDB" id="A0A9J6BAR1"/>
<feature type="transmembrane region" description="Helical" evidence="10">
    <location>
        <begin position="18"/>
        <end position="38"/>
    </location>
</feature>
<sequence>MDLIIAKLATILHPYSGLISQSTTYLALLQIVTPAMTLNSIRKSKNGSNIPIIPFLFIAIFTVLNLFHSKIRNDEALFNSNLVGFSLAAIYLTVYFLISPASKQMENLISIASGVTFCSLIYFYTQYENPAKLEHRFENILTSVLCSFHFVAFLGTLKALGDKNSGHLPFEMIASGILMNINRVCFGILANNKFVLIQYFIFLLVNLSQLFCILIYPRDAIVKKTTTKKTENKSKSSAKKSKKE</sequence>
<keyword evidence="4" id="KW-1003">Cell membrane</keyword>
<keyword evidence="3 10" id="KW-0813">Transport</keyword>
<dbReference type="GO" id="GO:0051119">
    <property type="term" value="F:sugar transmembrane transporter activity"/>
    <property type="evidence" value="ECO:0007669"/>
    <property type="project" value="InterPro"/>
</dbReference>
<evidence type="ECO:0000256" key="1">
    <source>
        <dbReference type="ARBA" id="ARBA00004651"/>
    </source>
</evidence>
<keyword evidence="12" id="KW-1185">Reference proteome</keyword>
<comment type="similarity">
    <text evidence="2 10">Belongs to the SWEET sugar transporter family.</text>
</comment>
<protein>
    <recommendedName>
        <fullName evidence="10">Sugar transporter SWEET</fullName>
    </recommendedName>
</protein>
<dbReference type="Gene3D" id="1.20.1280.290">
    <property type="match status" value="2"/>
</dbReference>
<feature type="transmembrane region" description="Helical" evidence="10">
    <location>
        <begin position="196"/>
        <end position="216"/>
    </location>
</feature>
<comment type="function">
    <text evidence="10">Mediates sugar transport across membranes.</text>
</comment>
<evidence type="ECO:0000256" key="8">
    <source>
        <dbReference type="ARBA" id="ARBA00022989"/>
    </source>
</evidence>
<comment type="subcellular location">
    <subcellularLocation>
        <location evidence="1">Cell membrane</location>
        <topology evidence="1">Multi-pass membrane protein</topology>
    </subcellularLocation>
</comment>
<keyword evidence="9 10" id="KW-0472">Membrane</keyword>
<proteinExistence type="inferred from homology"/>
<dbReference type="OrthoDB" id="409725at2759"/>
<comment type="caution">
    <text evidence="10">Lacks conserved residue(s) required for the propagation of feature annotation.</text>
</comment>
<evidence type="ECO:0000256" key="7">
    <source>
        <dbReference type="ARBA" id="ARBA00022737"/>
    </source>
</evidence>
<evidence type="ECO:0000256" key="9">
    <source>
        <dbReference type="ARBA" id="ARBA00023136"/>
    </source>
</evidence>
<dbReference type="PANTHER" id="PTHR10791">
    <property type="entry name" value="RAG1-ACTIVATING PROTEIN 1"/>
    <property type="match status" value="1"/>
</dbReference>
<dbReference type="InterPro" id="IPR004316">
    <property type="entry name" value="SWEET_rpt"/>
</dbReference>
<dbReference type="InterPro" id="IPR047664">
    <property type="entry name" value="SWEET"/>
</dbReference>
<dbReference type="Proteomes" id="UP001107558">
    <property type="component" value="Chromosome 4"/>
</dbReference>
<dbReference type="EMBL" id="JADBJN010000004">
    <property type="protein sequence ID" value="KAG5666672.1"/>
    <property type="molecule type" value="Genomic_DNA"/>
</dbReference>
<evidence type="ECO:0000313" key="11">
    <source>
        <dbReference type="EMBL" id="KAG5666672.1"/>
    </source>
</evidence>
<feature type="transmembrane region" description="Helical" evidence="10">
    <location>
        <begin position="50"/>
        <end position="68"/>
    </location>
</feature>
<keyword evidence="8 10" id="KW-1133">Transmembrane helix</keyword>
<keyword evidence="7" id="KW-0677">Repeat</keyword>
<evidence type="ECO:0000313" key="12">
    <source>
        <dbReference type="Proteomes" id="UP001107558"/>
    </source>
</evidence>
<evidence type="ECO:0000256" key="3">
    <source>
        <dbReference type="ARBA" id="ARBA00022448"/>
    </source>
</evidence>
<evidence type="ECO:0000256" key="6">
    <source>
        <dbReference type="ARBA" id="ARBA00022692"/>
    </source>
</evidence>
<evidence type="ECO:0000256" key="5">
    <source>
        <dbReference type="ARBA" id="ARBA00022597"/>
    </source>
</evidence>